<keyword evidence="2" id="KW-0732">Signal</keyword>
<feature type="region of interest" description="Disordered" evidence="1">
    <location>
        <begin position="150"/>
        <end position="211"/>
    </location>
</feature>
<feature type="compositionally biased region" description="Basic residues" evidence="1">
    <location>
        <begin position="202"/>
        <end position="211"/>
    </location>
</feature>
<organism evidence="3 4">
    <name type="scientific">Amorphotheca resinae ATCC 22711</name>
    <dbReference type="NCBI Taxonomy" id="857342"/>
    <lineage>
        <taxon>Eukaryota</taxon>
        <taxon>Fungi</taxon>
        <taxon>Dikarya</taxon>
        <taxon>Ascomycota</taxon>
        <taxon>Pezizomycotina</taxon>
        <taxon>Leotiomycetes</taxon>
        <taxon>Helotiales</taxon>
        <taxon>Amorphothecaceae</taxon>
        <taxon>Amorphotheca</taxon>
    </lineage>
</organism>
<name>A0A2T3B1K9_AMORE</name>
<dbReference type="InParanoid" id="A0A2T3B1K9"/>
<evidence type="ECO:0000313" key="3">
    <source>
        <dbReference type="EMBL" id="PSS18441.1"/>
    </source>
</evidence>
<feature type="chain" id="PRO_5015718607" evidence="2">
    <location>
        <begin position="21"/>
        <end position="211"/>
    </location>
</feature>
<dbReference type="GeneID" id="36574733"/>
<dbReference type="Proteomes" id="UP000241818">
    <property type="component" value="Unassembled WGS sequence"/>
</dbReference>
<dbReference type="RefSeq" id="XP_024720793.1">
    <property type="nucleotide sequence ID" value="XM_024866652.1"/>
</dbReference>
<feature type="signal peptide" evidence="2">
    <location>
        <begin position="1"/>
        <end position="20"/>
    </location>
</feature>
<dbReference type="OrthoDB" id="5425637at2759"/>
<accession>A0A2T3B1K9</accession>
<keyword evidence="4" id="KW-1185">Reference proteome</keyword>
<gene>
    <name evidence="3" type="ORF">M430DRAFT_34983</name>
</gene>
<reference evidence="3 4" key="1">
    <citation type="journal article" date="2018" name="New Phytol.">
        <title>Comparative genomics and transcriptomics depict ericoid mycorrhizal fungi as versatile saprotrophs and plant mutualists.</title>
        <authorList>
            <person name="Martino E."/>
            <person name="Morin E."/>
            <person name="Grelet G.A."/>
            <person name="Kuo A."/>
            <person name="Kohler A."/>
            <person name="Daghino S."/>
            <person name="Barry K.W."/>
            <person name="Cichocki N."/>
            <person name="Clum A."/>
            <person name="Dockter R.B."/>
            <person name="Hainaut M."/>
            <person name="Kuo R.C."/>
            <person name="LaButti K."/>
            <person name="Lindahl B.D."/>
            <person name="Lindquist E.A."/>
            <person name="Lipzen A."/>
            <person name="Khouja H.R."/>
            <person name="Magnuson J."/>
            <person name="Murat C."/>
            <person name="Ohm R.A."/>
            <person name="Singer S.W."/>
            <person name="Spatafora J.W."/>
            <person name="Wang M."/>
            <person name="Veneault-Fourrey C."/>
            <person name="Henrissat B."/>
            <person name="Grigoriev I.V."/>
            <person name="Martin F.M."/>
            <person name="Perotto S."/>
        </authorList>
    </citation>
    <scope>NUCLEOTIDE SEQUENCE [LARGE SCALE GENOMIC DNA]</scope>
    <source>
        <strain evidence="3 4">ATCC 22711</strain>
    </source>
</reference>
<protein>
    <submittedName>
        <fullName evidence="3">Uncharacterized protein</fullName>
    </submittedName>
</protein>
<dbReference type="EMBL" id="KZ679011">
    <property type="protein sequence ID" value="PSS18441.1"/>
    <property type="molecule type" value="Genomic_DNA"/>
</dbReference>
<sequence length="211" mass="22478">MRSMVLLSCALNFLSLEAIAQNIITPSPPSATTSFVSLTPAMASSSVASYFSAIATSAPLQPGSGPLAGDVASSAGSAAADSDAGASGDSPGSFEISRVSQEKCSMPKIFVNLPTVASSVLFYLAKKRSWELRKTLRRSAKRVATALTPRRSTFPRDVQQRRPARSGMARIDEVPPTPRRTSDLEKGNSNFSAFELEEPPKAKKWAKKLGR</sequence>
<evidence type="ECO:0000256" key="1">
    <source>
        <dbReference type="SAM" id="MobiDB-lite"/>
    </source>
</evidence>
<proteinExistence type="predicted"/>
<evidence type="ECO:0000256" key="2">
    <source>
        <dbReference type="SAM" id="SignalP"/>
    </source>
</evidence>
<feature type="compositionally biased region" description="Low complexity" evidence="1">
    <location>
        <begin position="68"/>
        <end position="93"/>
    </location>
</feature>
<evidence type="ECO:0000313" key="4">
    <source>
        <dbReference type="Proteomes" id="UP000241818"/>
    </source>
</evidence>
<dbReference type="AlphaFoldDB" id="A0A2T3B1K9"/>
<feature type="region of interest" description="Disordered" evidence="1">
    <location>
        <begin position="65"/>
        <end position="95"/>
    </location>
</feature>